<evidence type="ECO:0000313" key="5">
    <source>
        <dbReference type="Proteomes" id="UP000280395"/>
    </source>
</evidence>
<gene>
    <name evidence="4" type="ORF">ALP29_200491</name>
</gene>
<name>A0A3M5U6G3_PSESX</name>
<dbReference type="Proteomes" id="UP000280395">
    <property type="component" value="Unassembled WGS sequence"/>
</dbReference>
<dbReference type="PANTHER" id="PTHR43333:SF1">
    <property type="entry name" value="D-ISOMER SPECIFIC 2-HYDROXYACID DEHYDROGENASE NAD-BINDING DOMAIN-CONTAINING PROTEIN"/>
    <property type="match status" value="1"/>
</dbReference>
<comment type="caution">
    <text evidence="4">The sequence shown here is derived from an EMBL/GenBank/DDBJ whole genome shotgun (WGS) entry which is preliminary data.</text>
</comment>
<evidence type="ECO:0000256" key="1">
    <source>
        <dbReference type="ARBA" id="ARBA00023002"/>
    </source>
</evidence>
<accession>A0A3M5U6G3</accession>
<reference evidence="4 5" key="1">
    <citation type="submission" date="2018-08" db="EMBL/GenBank/DDBJ databases">
        <title>Recombination of ecologically and evolutionarily significant loci maintains genetic cohesion in the Pseudomonas syringae species complex.</title>
        <authorList>
            <person name="Dillon M."/>
            <person name="Thakur S."/>
            <person name="Almeida R.N.D."/>
            <person name="Weir B.S."/>
            <person name="Guttman D.S."/>
        </authorList>
    </citation>
    <scope>NUCLEOTIDE SEQUENCE [LARGE SCALE GENOMIC DNA]</scope>
    <source>
        <strain evidence="4 5">ICMP 14479</strain>
    </source>
</reference>
<dbReference type="EMBL" id="RBUA01001532">
    <property type="protein sequence ID" value="RMU41500.1"/>
    <property type="molecule type" value="Genomic_DNA"/>
</dbReference>
<evidence type="ECO:0000256" key="2">
    <source>
        <dbReference type="ARBA" id="ARBA00023027"/>
    </source>
</evidence>
<dbReference type="SUPFAM" id="SSF51735">
    <property type="entry name" value="NAD(P)-binding Rossmann-fold domains"/>
    <property type="match status" value="1"/>
</dbReference>
<dbReference type="AlphaFoldDB" id="A0A3M5U6G3"/>
<dbReference type="InterPro" id="IPR036291">
    <property type="entry name" value="NAD(P)-bd_dom_sf"/>
</dbReference>
<dbReference type="Gene3D" id="3.40.50.720">
    <property type="entry name" value="NAD(P)-binding Rossmann-like Domain"/>
    <property type="match status" value="1"/>
</dbReference>
<evidence type="ECO:0000313" key="4">
    <source>
        <dbReference type="EMBL" id="RMU41500.1"/>
    </source>
</evidence>
<dbReference type="Pfam" id="PF02826">
    <property type="entry name" value="2-Hacid_dh_C"/>
    <property type="match status" value="1"/>
</dbReference>
<dbReference type="GO" id="GO:0016491">
    <property type="term" value="F:oxidoreductase activity"/>
    <property type="evidence" value="ECO:0007669"/>
    <property type="project" value="UniProtKB-KW"/>
</dbReference>
<dbReference type="PANTHER" id="PTHR43333">
    <property type="entry name" value="2-HACID_DH_C DOMAIN-CONTAINING PROTEIN"/>
    <property type="match status" value="1"/>
</dbReference>
<evidence type="ECO:0000259" key="3">
    <source>
        <dbReference type="Pfam" id="PF02826"/>
    </source>
</evidence>
<organism evidence="4 5">
    <name type="scientific">Pseudomonas syringae pv. avii</name>
    <dbReference type="NCBI Taxonomy" id="663959"/>
    <lineage>
        <taxon>Bacteria</taxon>
        <taxon>Pseudomonadati</taxon>
        <taxon>Pseudomonadota</taxon>
        <taxon>Gammaproteobacteria</taxon>
        <taxon>Pseudomonadales</taxon>
        <taxon>Pseudomonadaceae</taxon>
        <taxon>Pseudomonas</taxon>
        <taxon>Pseudomonas syringae</taxon>
    </lineage>
</organism>
<dbReference type="GO" id="GO:0051287">
    <property type="term" value="F:NAD binding"/>
    <property type="evidence" value="ECO:0007669"/>
    <property type="project" value="InterPro"/>
</dbReference>
<protein>
    <recommendedName>
        <fullName evidence="3">D-isomer specific 2-hydroxyacid dehydrogenase NAD-binding domain-containing protein</fullName>
    </recommendedName>
</protein>
<proteinExistence type="predicted"/>
<dbReference type="InterPro" id="IPR006140">
    <property type="entry name" value="D-isomer_DH_NAD-bd"/>
</dbReference>
<sequence>MPNTPDTHDLYDAKLFASFKPTALFINVGRGVAVVDADLVEALRVGHLAGAIIDVCRQSLCRSVIRSGPPTVCC</sequence>
<keyword evidence="2" id="KW-0520">NAD</keyword>
<feature type="domain" description="D-isomer specific 2-hydroxyacid dehydrogenase NAD-binding" evidence="3">
    <location>
        <begin position="1"/>
        <end position="58"/>
    </location>
</feature>
<keyword evidence="1" id="KW-0560">Oxidoreductase</keyword>